<keyword evidence="3 6" id="KW-0378">Hydrolase</keyword>
<feature type="binding site" evidence="6">
    <location>
        <position position="222"/>
    </location>
    <ligand>
        <name>Zn(2+)</name>
        <dbReference type="ChEBI" id="CHEBI:29105"/>
        <note>catalytic</note>
    </ligand>
</feature>
<dbReference type="PROSITE" id="PS51864">
    <property type="entry name" value="ASTACIN"/>
    <property type="match status" value="1"/>
</dbReference>
<dbReference type="Proteomes" id="UP000242188">
    <property type="component" value="Unassembled WGS sequence"/>
</dbReference>
<evidence type="ECO:0000313" key="12">
    <source>
        <dbReference type="Proteomes" id="UP000242188"/>
    </source>
</evidence>
<dbReference type="GO" id="GO:0008270">
    <property type="term" value="F:zinc ion binding"/>
    <property type="evidence" value="ECO:0007669"/>
    <property type="project" value="UniProtKB-UniRule"/>
</dbReference>
<dbReference type="InterPro" id="IPR001506">
    <property type="entry name" value="Peptidase_M12A"/>
</dbReference>
<evidence type="ECO:0000256" key="4">
    <source>
        <dbReference type="ARBA" id="ARBA00022833"/>
    </source>
</evidence>
<dbReference type="SMART" id="SM00235">
    <property type="entry name" value="ZnMc"/>
    <property type="match status" value="1"/>
</dbReference>
<keyword evidence="5 6" id="KW-0482">Metalloprotease</keyword>
<proteinExistence type="predicted"/>
<dbReference type="AlphaFoldDB" id="A0A210QIL4"/>
<comment type="caution">
    <text evidence="6">Lacks conserved residue(s) required for the propagation of feature annotation.</text>
</comment>
<name>A0A210QIL4_MIZYE</name>
<evidence type="ECO:0000256" key="6">
    <source>
        <dbReference type="PROSITE-ProRule" id="PRU01211"/>
    </source>
</evidence>
<dbReference type="EC" id="3.4.24.-" evidence="7"/>
<feature type="signal peptide" evidence="9">
    <location>
        <begin position="1"/>
        <end position="15"/>
    </location>
</feature>
<dbReference type="OrthoDB" id="406708at2759"/>
<dbReference type="InterPro" id="IPR024079">
    <property type="entry name" value="MetalloPept_cat_dom_sf"/>
</dbReference>
<organism evidence="11 12">
    <name type="scientific">Mizuhopecten yessoensis</name>
    <name type="common">Japanese scallop</name>
    <name type="synonym">Patinopecten yessoensis</name>
    <dbReference type="NCBI Taxonomy" id="6573"/>
    <lineage>
        <taxon>Eukaryota</taxon>
        <taxon>Metazoa</taxon>
        <taxon>Spiralia</taxon>
        <taxon>Lophotrochozoa</taxon>
        <taxon>Mollusca</taxon>
        <taxon>Bivalvia</taxon>
        <taxon>Autobranchia</taxon>
        <taxon>Pteriomorphia</taxon>
        <taxon>Pectinida</taxon>
        <taxon>Pectinoidea</taxon>
        <taxon>Pectinidae</taxon>
        <taxon>Mizuhopecten</taxon>
    </lineage>
</organism>
<evidence type="ECO:0000256" key="3">
    <source>
        <dbReference type="ARBA" id="ARBA00022801"/>
    </source>
</evidence>
<dbReference type="EMBL" id="NEDP02003463">
    <property type="protein sequence ID" value="OWF48603.1"/>
    <property type="molecule type" value="Genomic_DNA"/>
</dbReference>
<evidence type="ECO:0000256" key="1">
    <source>
        <dbReference type="ARBA" id="ARBA00022670"/>
    </source>
</evidence>
<comment type="cofactor">
    <cofactor evidence="6 7">
        <name>Zn(2+)</name>
        <dbReference type="ChEBI" id="CHEBI:29105"/>
    </cofactor>
    <text evidence="6 7">Binds 1 zinc ion per subunit.</text>
</comment>
<dbReference type="InterPro" id="IPR006026">
    <property type="entry name" value="Peptidase_Metallo"/>
</dbReference>
<comment type="caution">
    <text evidence="11">The sequence shown here is derived from an EMBL/GenBank/DDBJ whole genome shotgun (WGS) entry which is preliminary data.</text>
</comment>
<reference evidence="11 12" key="1">
    <citation type="journal article" date="2017" name="Nat. Ecol. Evol.">
        <title>Scallop genome provides insights into evolution of bilaterian karyotype and development.</title>
        <authorList>
            <person name="Wang S."/>
            <person name="Zhang J."/>
            <person name="Jiao W."/>
            <person name="Li J."/>
            <person name="Xun X."/>
            <person name="Sun Y."/>
            <person name="Guo X."/>
            <person name="Huan P."/>
            <person name="Dong B."/>
            <person name="Zhang L."/>
            <person name="Hu X."/>
            <person name="Sun X."/>
            <person name="Wang J."/>
            <person name="Zhao C."/>
            <person name="Wang Y."/>
            <person name="Wang D."/>
            <person name="Huang X."/>
            <person name="Wang R."/>
            <person name="Lv J."/>
            <person name="Li Y."/>
            <person name="Zhang Z."/>
            <person name="Liu B."/>
            <person name="Lu W."/>
            <person name="Hui Y."/>
            <person name="Liang J."/>
            <person name="Zhou Z."/>
            <person name="Hou R."/>
            <person name="Li X."/>
            <person name="Liu Y."/>
            <person name="Li H."/>
            <person name="Ning X."/>
            <person name="Lin Y."/>
            <person name="Zhao L."/>
            <person name="Xing Q."/>
            <person name="Dou J."/>
            <person name="Li Y."/>
            <person name="Mao J."/>
            <person name="Guo H."/>
            <person name="Dou H."/>
            <person name="Li T."/>
            <person name="Mu C."/>
            <person name="Jiang W."/>
            <person name="Fu Q."/>
            <person name="Fu X."/>
            <person name="Miao Y."/>
            <person name="Liu J."/>
            <person name="Yu Q."/>
            <person name="Li R."/>
            <person name="Liao H."/>
            <person name="Li X."/>
            <person name="Kong Y."/>
            <person name="Jiang Z."/>
            <person name="Chourrout D."/>
            <person name="Li R."/>
            <person name="Bao Z."/>
        </authorList>
    </citation>
    <scope>NUCLEOTIDE SEQUENCE [LARGE SCALE GENOMIC DNA]</scope>
    <source>
        <strain evidence="11 12">PY_sf001</strain>
    </source>
</reference>
<feature type="binding site" evidence="6">
    <location>
        <position position="232"/>
    </location>
    <ligand>
        <name>Zn(2+)</name>
        <dbReference type="ChEBI" id="CHEBI:29105"/>
        <note>catalytic</note>
    </ligand>
</feature>
<dbReference type="Gene3D" id="3.40.390.10">
    <property type="entry name" value="Collagenase (Catalytic Domain)"/>
    <property type="match status" value="1"/>
</dbReference>
<feature type="domain" description="Peptidase M12A" evidence="10">
    <location>
        <begin position="110"/>
        <end position="327"/>
    </location>
</feature>
<evidence type="ECO:0000256" key="2">
    <source>
        <dbReference type="ARBA" id="ARBA00022723"/>
    </source>
</evidence>
<feature type="region of interest" description="Disordered" evidence="8">
    <location>
        <begin position="80"/>
        <end position="123"/>
    </location>
</feature>
<evidence type="ECO:0000256" key="7">
    <source>
        <dbReference type="RuleBase" id="RU361183"/>
    </source>
</evidence>
<dbReference type="GO" id="GO:0004222">
    <property type="term" value="F:metalloendopeptidase activity"/>
    <property type="evidence" value="ECO:0007669"/>
    <property type="project" value="UniProtKB-UniRule"/>
</dbReference>
<evidence type="ECO:0000256" key="5">
    <source>
        <dbReference type="ARBA" id="ARBA00023049"/>
    </source>
</evidence>
<keyword evidence="12" id="KW-1185">Reference proteome</keyword>
<feature type="active site" evidence="6">
    <location>
        <position position="223"/>
    </location>
</feature>
<keyword evidence="4 6" id="KW-0862">Zinc</keyword>
<evidence type="ECO:0000313" key="11">
    <source>
        <dbReference type="EMBL" id="OWF48603.1"/>
    </source>
</evidence>
<gene>
    <name evidence="11" type="ORF">KP79_PYT01151</name>
</gene>
<dbReference type="PRINTS" id="PR00480">
    <property type="entry name" value="ASTACIN"/>
</dbReference>
<protein>
    <recommendedName>
        <fullName evidence="7">Metalloendopeptidase</fullName>
        <ecNumber evidence="7">3.4.24.-</ecNumber>
    </recommendedName>
</protein>
<dbReference type="STRING" id="6573.A0A210QIL4"/>
<feature type="binding site" evidence="6">
    <location>
        <position position="226"/>
    </location>
    <ligand>
        <name>Zn(2+)</name>
        <dbReference type="ChEBI" id="CHEBI:29105"/>
        <note>catalytic</note>
    </ligand>
</feature>
<sequence length="372" mass="41115">MRLVICLCLLYVANGSPLSHSSKKEVWSIERELENAIDEILHEKQIDKAKREMVKPKKEDANKTNKIKSETICENNNCHKAQGNGSGNPLPNMQDGHKTQPKQDLGGTKRHIDTSSSGKWDGGDIPYDATELLNFFEGSSDSDVTQSSIPGYINAAANLFKTKTCLNVRERDGADGAEYVKITGDTSGGCSAGVGRFSGQPTPIHFNLNINQGCNSFYVVLHEFLHVIDGHHEQSRRDRHEHLKIQWNSLQAGASPNFITDSDDVFAASSIPLSLESVLMYSRFIFRKDTKETMSIFDKNIEFLSEETKNDLSFYDHKAITKVYECGKDCGSLACQNEGFATKTVTNSVCSCVCPEHITGSTCEELQGDGQS</sequence>
<keyword evidence="1 6" id="KW-0645">Protease</keyword>
<keyword evidence="2 6" id="KW-0479">Metal-binding</keyword>
<accession>A0A210QIL4</accession>
<dbReference type="PANTHER" id="PTHR10127:SF780">
    <property type="entry name" value="METALLOENDOPEPTIDASE"/>
    <property type="match status" value="1"/>
</dbReference>
<evidence type="ECO:0000259" key="10">
    <source>
        <dbReference type="PROSITE" id="PS51864"/>
    </source>
</evidence>
<dbReference type="PANTHER" id="PTHR10127">
    <property type="entry name" value="DISCOIDIN, CUB, EGF, LAMININ , AND ZINC METALLOPROTEASE DOMAIN CONTAINING"/>
    <property type="match status" value="1"/>
</dbReference>
<dbReference type="Pfam" id="PF01400">
    <property type="entry name" value="Astacin"/>
    <property type="match status" value="1"/>
</dbReference>
<evidence type="ECO:0000256" key="8">
    <source>
        <dbReference type="SAM" id="MobiDB-lite"/>
    </source>
</evidence>
<evidence type="ECO:0000256" key="9">
    <source>
        <dbReference type="SAM" id="SignalP"/>
    </source>
</evidence>
<dbReference type="SUPFAM" id="SSF55486">
    <property type="entry name" value="Metalloproteases ('zincins'), catalytic domain"/>
    <property type="match status" value="1"/>
</dbReference>
<keyword evidence="9" id="KW-0732">Signal</keyword>
<feature type="chain" id="PRO_5012803943" description="Metalloendopeptidase" evidence="9">
    <location>
        <begin position="16"/>
        <end position="372"/>
    </location>
</feature>
<dbReference type="GO" id="GO:0006508">
    <property type="term" value="P:proteolysis"/>
    <property type="evidence" value="ECO:0007669"/>
    <property type="project" value="UniProtKB-KW"/>
</dbReference>